<dbReference type="EMBL" id="JBHLXP010000003">
    <property type="protein sequence ID" value="MFC0049525.1"/>
    <property type="molecule type" value="Genomic_DNA"/>
</dbReference>
<gene>
    <name evidence="1" type="ORF">ACFFJP_14610</name>
</gene>
<dbReference type="Proteomes" id="UP001589813">
    <property type="component" value="Unassembled WGS sequence"/>
</dbReference>
<reference evidence="1 2" key="1">
    <citation type="submission" date="2024-09" db="EMBL/GenBank/DDBJ databases">
        <authorList>
            <person name="Sun Q."/>
            <person name="Mori K."/>
        </authorList>
    </citation>
    <scope>NUCLEOTIDE SEQUENCE [LARGE SCALE GENOMIC DNA]</scope>
    <source>
        <strain evidence="1 2">KCTC 23315</strain>
    </source>
</reference>
<organism evidence="1 2">
    <name type="scientific">Rheinheimera tilapiae</name>
    <dbReference type="NCBI Taxonomy" id="875043"/>
    <lineage>
        <taxon>Bacteria</taxon>
        <taxon>Pseudomonadati</taxon>
        <taxon>Pseudomonadota</taxon>
        <taxon>Gammaproteobacteria</taxon>
        <taxon>Chromatiales</taxon>
        <taxon>Chromatiaceae</taxon>
        <taxon>Rheinheimera</taxon>
    </lineage>
</organism>
<sequence length="74" mass="8669">MMSKIRSRIIQFLQLSQCRFDVDGQKIHTCNACLTFLEQALLIERPGKPSRLMPYDKLNLDRLLFLINPAIRVH</sequence>
<protein>
    <submittedName>
        <fullName evidence="1">Uncharacterized protein</fullName>
    </submittedName>
</protein>
<evidence type="ECO:0000313" key="1">
    <source>
        <dbReference type="EMBL" id="MFC0049525.1"/>
    </source>
</evidence>
<name>A0ABV6BJ49_9GAMM</name>
<accession>A0ABV6BJ49</accession>
<keyword evidence="2" id="KW-1185">Reference proteome</keyword>
<dbReference type="RefSeq" id="WP_377245526.1">
    <property type="nucleotide sequence ID" value="NZ_JBHLXP010000003.1"/>
</dbReference>
<comment type="caution">
    <text evidence="1">The sequence shown here is derived from an EMBL/GenBank/DDBJ whole genome shotgun (WGS) entry which is preliminary data.</text>
</comment>
<evidence type="ECO:0000313" key="2">
    <source>
        <dbReference type="Proteomes" id="UP001589813"/>
    </source>
</evidence>
<proteinExistence type="predicted"/>